<dbReference type="PANTHER" id="PTHR46599:SF3">
    <property type="entry name" value="PIGGYBAC TRANSPOSABLE ELEMENT-DERIVED PROTEIN 4"/>
    <property type="match status" value="1"/>
</dbReference>
<dbReference type="InterPro" id="IPR029526">
    <property type="entry name" value="PGBD"/>
</dbReference>
<organism evidence="2 3">
    <name type="scientific">Cordylochernes scorpioides</name>
    <dbReference type="NCBI Taxonomy" id="51811"/>
    <lineage>
        <taxon>Eukaryota</taxon>
        <taxon>Metazoa</taxon>
        <taxon>Ecdysozoa</taxon>
        <taxon>Arthropoda</taxon>
        <taxon>Chelicerata</taxon>
        <taxon>Arachnida</taxon>
        <taxon>Pseudoscorpiones</taxon>
        <taxon>Cheliferoidea</taxon>
        <taxon>Chernetidae</taxon>
        <taxon>Cordylochernes</taxon>
    </lineage>
</organism>
<feature type="domain" description="PiggyBac transposable element-derived protein" evidence="1">
    <location>
        <begin position="3"/>
        <end position="76"/>
    </location>
</feature>
<sequence>MKDIVAFTNKCAQTFLESNRDNLPPFSRKLAWKDTTLDEMMAFIGVIFNMGNVKNQIRDYWSKNELLETPWLRNKLNSYVEVPLYMPQKHHGRFGVKLWMLCESKTGYCLRMKPYKGKISPINKSLSYDVPMNMLQESRLLGKGYHLITDNFFTSINLAKDLLDSLTYLTGTIRTNRKGLPKTLTSAKLGVGESLYMVNNNLLALAYKEKKSKPPVKFLSTFCDASSGKKRVSDQRDYPQICRSIKVMGVEYRRCPTPFAPTQRVATGFTLSYHSYSESRQDTSSHTYMDERKGRKFYRKVILNIFHRALLNSFILYEQHTKDNPKLSRRAFNYSVITELVKNHLKPPVLPSTRQEVLEKLPEKRESKCVGCTKEDLKRRSRTICSKCKRGLHPVCALKHKC</sequence>
<dbReference type="Pfam" id="PF13843">
    <property type="entry name" value="DDE_Tnp_1_7"/>
    <property type="match status" value="2"/>
</dbReference>
<evidence type="ECO:0000259" key="1">
    <source>
        <dbReference type="Pfam" id="PF13843"/>
    </source>
</evidence>
<evidence type="ECO:0000313" key="3">
    <source>
        <dbReference type="Proteomes" id="UP001235939"/>
    </source>
</evidence>
<gene>
    <name evidence="2" type="ORF">LAZ67_23001372</name>
</gene>
<reference evidence="2 3" key="1">
    <citation type="submission" date="2022-03" db="EMBL/GenBank/DDBJ databases">
        <title>A chromosomal length assembly of Cordylochernes scorpioides.</title>
        <authorList>
            <person name="Zeh D."/>
            <person name="Zeh J."/>
        </authorList>
    </citation>
    <scope>NUCLEOTIDE SEQUENCE [LARGE SCALE GENOMIC DNA]</scope>
    <source>
        <strain evidence="2">IN4F17</strain>
        <tissue evidence="2">Whole Body</tissue>
    </source>
</reference>
<protein>
    <submittedName>
        <fullName evidence="2">ZKSCAN1</fullName>
    </submittedName>
</protein>
<dbReference type="PANTHER" id="PTHR46599">
    <property type="entry name" value="PIGGYBAC TRANSPOSABLE ELEMENT-DERIVED PROTEIN 4"/>
    <property type="match status" value="1"/>
</dbReference>
<accession>A0ABY6LQP1</accession>
<evidence type="ECO:0000313" key="2">
    <source>
        <dbReference type="EMBL" id="UYV83532.1"/>
    </source>
</evidence>
<dbReference type="Proteomes" id="UP001235939">
    <property type="component" value="Chromosome 23"/>
</dbReference>
<name>A0ABY6LQP1_9ARAC</name>
<feature type="domain" description="PiggyBac transposable element-derived protein" evidence="1">
    <location>
        <begin position="85"/>
        <end position="235"/>
    </location>
</feature>
<proteinExistence type="predicted"/>
<keyword evidence="3" id="KW-1185">Reference proteome</keyword>
<dbReference type="EMBL" id="CP092885">
    <property type="protein sequence ID" value="UYV83532.1"/>
    <property type="molecule type" value="Genomic_DNA"/>
</dbReference>